<keyword evidence="6" id="KW-0067">ATP-binding</keyword>
<dbReference type="InterPro" id="IPR003672">
    <property type="entry name" value="CobN/Mg_chltase"/>
</dbReference>
<keyword evidence="5" id="KW-0547">Nucleotide-binding</keyword>
<name>A0ABX8B6J3_9BACT</name>
<reference evidence="12 13" key="1">
    <citation type="submission" date="2021-03" db="EMBL/GenBank/DDBJ databases">
        <title>Genomic and phenotypic characterization of Chloracidobacterium isolates provides evidence for multiple species.</title>
        <authorList>
            <person name="Saini M.K."/>
            <person name="Costas A.M.G."/>
            <person name="Tank M."/>
            <person name="Bryant D.A."/>
        </authorList>
    </citation>
    <scope>NUCLEOTIDE SEQUENCE [LARGE SCALE GENOMIC DNA]</scope>
    <source>
        <strain evidence="12 13">N</strain>
    </source>
</reference>
<comment type="pathway">
    <text evidence="8">Porphyrin-containing compound metabolism.</text>
</comment>
<evidence type="ECO:0000259" key="11">
    <source>
        <dbReference type="Pfam" id="PF11965"/>
    </source>
</evidence>
<keyword evidence="3" id="KW-0602">Photosynthesis</keyword>
<dbReference type="CDD" id="cd10150">
    <property type="entry name" value="CobN_like"/>
    <property type="match status" value="1"/>
</dbReference>
<feature type="domain" description="CobN/magnesium chelatase" evidence="10">
    <location>
        <begin position="181"/>
        <end position="1257"/>
    </location>
</feature>
<evidence type="ECO:0000256" key="9">
    <source>
        <dbReference type="ARBA" id="ARBA00048693"/>
    </source>
</evidence>
<dbReference type="Pfam" id="PF11965">
    <property type="entry name" value="DUF3479"/>
    <property type="match status" value="1"/>
</dbReference>
<dbReference type="Pfam" id="PF02514">
    <property type="entry name" value="CobN-Mg_chel"/>
    <property type="match status" value="1"/>
</dbReference>
<dbReference type="InterPro" id="IPR022571">
    <property type="entry name" value="Mg_chelatase_H_N"/>
</dbReference>
<keyword evidence="13" id="KW-1185">Reference proteome</keyword>
<evidence type="ECO:0000313" key="13">
    <source>
        <dbReference type="Proteomes" id="UP000677668"/>
    </source>
</evidence>
<dbReference type="InterPro" id="IPR011771">
    <property type="entry name" value="BchH"/>
</dbReference>
<evidence type="ECO:0000256" key="5">
    <source>
        <dbReference type="ARBA" id="ARBA00022741"/>
    </source>
</evidence>
<dbReference type="RefSeq" id="WP_211423556.1">
    <property type="nucleotide sequence ID" value="NZ_CP072643.1"/>
</dbReference>
<evidence type="ECO:0000259" key="10">
    <source>
        <dbReference type="Pfam" id="PF02514"/>
    </source>
</evidence>
<evidence type="ECO:0000256" key="2">
    <source>
        <dbReference type="ARBA" id="ARBA00012825"/>
    </source>
</evidence>
<evidence type="ECO:0000256" key="4">
    <source>
        <dbReference type="ARBA" id="ARBA00022598"/>
    </source>
</evidence>
<keyword evidence="4 12" id="KW-0436">Ligase</keyword>
<comment type="catalytic activity">
    <reaction evidence="9">
        <text>protoporphyrin IX + Mg(2+) + ATP + H2O = Mg-protoporphyrin IX + ADP + phosphate + 3 H(+)</text>
        <dbReference type="Rhea" id="RHEA:13961"/>
        <dbReference type="ChEBI" id="CHEBI:15377"/>
        <dbReference type="ChEBI" id="CHEBI:15378"/>
        <dbReference type="ChEBI" id="CHEBI:18420"/>
        <dbReference type="ChEBI" id="CHEBI:30616"/>
        <dbReference type="ChEBI" id="CHEBI:43474"/>
        <dbReference type="ChEBI" id="CHEBI:57306"/>
        <dbReference type="ChEBI" id="CHEBI:60492"/>
        <dbReference type="ChEBI" id="CHEBI:456216"/>
        <dbReference type="EC" id="6.6.1.1"/>
    </reaction>
</comment>
<evidence type="ECO:0000256" key="6">
    <source>
        <dbReference type="ARBA" id="ARBA00022840"/>
    </source>
</evidence>
<evidence type="ECO:0000313" key="12">
    <source>
        <dbReference type="EMBL" id="QUV95325.1"/>
    </source>
</evidence>
<evidence type="ECO:0000256" key="8">
    <source>
        <dbReference type="ARBA" id="ARBA00023444"/>
    </source>
</evidence>
<gene>
    <name evidence="12" type="ORF">J8C05_15040</name>
</gene>
<evidence type="ECO:0000256" key="3">
    <source>
        <dbReference type="ARBA" id="ARBA00022531"/>
    </source>
</evidence>
<dbReference type="GO" id="GO:0016851">
    <property type="term" value="F:magnesium chelatase activity"/>
    <property type="evidence" value="ECO:0007669"/>
    <property type="project" value="UniProtKB-EC"/>
</dbReference>
<feature type="domain" description="Magnesium chelatase subunit H N-terminal" evidence="11">
    <location>
        <begin position="2"/>
        <end position="177"/>
    </location>
</feature>
<dbReference type="EC" id="6.6.1.1" evidence="2"/>
<evidence type="ECO:0000256" key="7">
    <source>
        <dbReference type="ARBA" id="ARBA00023171"/>
    </source>
</evidence>
<keyword evidence="7" id="KW-0149">Chlorophyll biosynthesis</keyword>
<comment type="similarity">
    <text evidence="1">Belongs to the Mg-chelatase subunit H family.</text>
</comment>
<evidence type="ECO:0000256" key="1">
    <source>
        <dbReference type="ARBA" id="ARBA00010851"/>
    </source>
</evidence>
<dbReference type="PANTHER" id="PTHR44119:SF1">
    <property type="entry name" value="MAGNESIUM-CHELATASE SUBUNIT CHLH, CHLOROPLASTIC"/>
    <property type="match status" value="1"/>
</dbReference>
<dbReference type="NCBIfam" id="NF009140">
    <property type="entry name" value="PRK12493.1"/>
    <property type="match status" value="1"/>
</dbReference>
<dbReference type="PANTHER" id="PTHR44119">
    <property type="entry name" value="MAGNESIUM-CHELATASE SUBUNIT CHLH, CHLOROPLASTIC"/>
    <property type="match status" value="1"/>
</dbReference>
<organism evidence="12 13">
    <name type="scientific">Chloracidobacterium sp. N</name>
    <dbReference type="NCBI Taxonomy" id="2821540"/>
    <lineage>
        <taxon>Bacteria</taxon>
        <taxon>Pseudomonadati</taxon>
        <taxon>Acidobacteriota</taxon>
        <taxon>Terriglobia</taxon>
        <taxon>Terriglobales</taxon>
        <taxon>Acidobacteriaceae</taxon>
        <taxon>Chloracidobacterium</taxon>
        <taxon>Chloracidobacterium aggregatum</taxon>
    </lineage>
</organism>
<sequence length="1277" mass="142175">MKFLFIALDGQADLALAVAAARVREQHGVNLQVAFHIAAELDRAEAIEKLRADAAEADLVFVVHQFDDEKIALIRELLHRHAARYQAVICVMCAPSLIRETRLGRFVLAKKDEGETPWYSPLRMIRAVKDSFKKDDAPTAEPKAAQPPGRTMLTMLKNAGKIMKYIPGTAQDIHAYMMSIQYWLNASADNLEQFLLFLLTRYTEAYRGRFNPKPPVEYPDVGLFHPREGRIVESIRELRTHVPSRPNAPTIGVLMLRSYLLSGNRAHYAAVIEALEQRGANVIPAYAFGLDGRPAVEKYFLERGRPVVDAVLSLTGFSLVGGPAYNDALAAERLLKQLDVPYICAPSLEFQTIEEWLSDTQGLNRLQATLMVSIPELDGTTDQIVFAGKSGNSRLLEPIPDRVERLVGRVMARVRLRRLPPAKRRVAIVLFNFPPSQGNVGTAAYLDVWTSLHRLLGKMQQAGYHLTDVPATVDELRDSIVHGNAVQYGQPANVCDLFPRLEYERLVPIYREIERSWGPSPGEKNVYGGDFAIMGRVFGNVGVFVQPSFGFEDDPMRLLFSEDATPNHGFTAFYAYLNRTWGADVLLHFGTHGATEFMPGKQVGLSQFCWSDRLIGDQPNVYAYCANNPSEGLIAKRRGYAMLVSYLSPPIEAAGLYKEFVTLKETMDGFRNEPTRREAYIPAIVEKAKELNLLDHDFTPDELTTERFQKLYADLLELEYSLIPTGLHTMDDGLDSQELVGMLRVVADFPVAGQHLPSLTKTVLAHWADLNGKSAAGKTGTDDALATFSQNVELERQARHFIGEAILEMHQKRSASAGASHLAKLCRARRSLFDAHFAFLFDLHEKLRTNAELDAILRALDGRYIAPVAGGDVVRDPSILPTGRNLHAIDPYRMPTYAATREAQKSVEQLLERYAREHGGALPRSVALVLWGTDNLKSGGVGVAQALWLLGARAVADEMGRIANVELLPLAELGRPRIDVVLTLSGIFRDVLPQQMRLLDRAVRLAAQADEPEAQNFIRAHVQEMLRQGVAWEDAVRRIFSNAAGSYGANVNHLVDSSTWENDGEIAQTFLSRKGFAYDPNGQFVEARADYERVLGGVTLAFQNVDSTEMNITDIDHYYEYLGGVTSAVKHLRGDGAAPAVMLADATGAEAKVRSLEETVRLESRTKLLNPKWYEAMLENGYAGVSQIERQVSNTFGWSATCQAVDDWVYDGVAQTYVLDEAMRARLQRLNPSSLSKLTRRLLEAHGRGLWKTDEATLEQLREAYAQMEDALENVTL</sequence>
<protein>
    <recommendedName>
        <fullName evidence="2">magnesium chelatase</fullName>
        <ecNumber evidence="2">6.6.1.1</ecNumber>
    </recommendedName>
</protein>
<proteinExistence type="inferred from homology"/>
<accession>A0ABX8B6J3</accession>
<dbReference type="NCBIfam" id="TIGR02025">
    <property type="entry name" value="BchH"/>
    <property type="match status" value="1"/>
</dbReference>
<dbReference type="Proteomes" id="UP000677668">
    <property type="component" value="Chromosome 2"/>
</dbReference>
<dbReference type="EMBL" id="CP072643">
    <property type="protein sequence ID" value="QUV95325.1"/>
    <property type="molecule type" value="Genomic_DNA"/>
</dbReference>